<evidence type="ECO:0000256" key="11">
    <source>
        <dbReference type="ARBA" id="ARBA00023136"/>
    </source>
</evidence>
<evidence type="ECO:0000256" key="6">
    <source>
        <dbReference type="ARBA" id="ARBA00022679"/>
    </source>
</evidence>
<protein>
    <recommendedName>
        <fullName evidence="4">dolichyl-phosphate beta-glucosyltransferase</fullName>
        <ecNumber evidence="4">2.4.1.117</ecNumber>
    </recommendedName>
</protein>
<dbReference type="GO" id="GO:0006487">
    <property type="term" value="P:protein N-linked glycosylation"/>
    <property type="evidence" value="ECO:0007669"/>
    <property type="project" value="TreeGrafter"/>
</dbReference>
<evidence type="ECO:0000256" key="7">
    <source>
        <dbReference type="ARBA" id="ARBA00022692"/>
    </source>
</evidence>
<dbReference type="Proteomes" id="UP000077051">
    <property type="component" value="Unassembled WGS sequence"/>
</dbReference>
<dbReference type="Pfam" id="PF00535">
    <property type="entry name" value="Glycos_transf_2"/>
    <property type="match status" value="1"/>
</dbReference>
<dbReference type="InterPro" id="IPR029044">
    <property type="entry name" value="Nucleotide-diphossugar_trans"/>
</dbReference>
<comment type="subcellular location">
    <subcellularLocation>
        <location evidence="1">Endoplasmic reticulum membrane</location>
        <topology evidence="1">Single-pass membrane protein</topology>
    </subcellularLocation>
</comment>
<evidence type="ECO:0000256" key="1">
    <source>
        <dbReference type="ARBA" id="ARBA00004389"/>
    </source>
</evidence>
<keyword evidence="7 13" id="KW-0812">Transmembrane</keyword>
<dbReference type="PANTHER" id="PTHR10859">
    <property type="entry name" value="GLYCOSYL TRANSFERASE"/>
    <property type="match status" value="1"/>
</dbReference>
<dbReference type="InterPro" id="IPR001173">
    <property type="entry name" value="Glyco_trans_2-like"/>
</dbReference>
<dbReference type="OrthoDB" id="3784at2759"/>
<reference evidence="15 16" key="1">
    <citation type="submission" date="2015-06" db="EMBL/GenBank/DDBJ databases">
        <title>Expansion of signal transduction pathways in fungi by whole-genome duplication.</title>
        <authorList>
            <consortium name="DOE Joint Genome Institute"/>
            <person name="Corrochano L.M."/>
            <person name="Kuo A."/>
            <person name="Marcet-Houben M."/>
            <person name="Polaino S."/>
            <person name="Salamov A."/>
            <person name="Villalobos J.M."/>
            <person name="Alvarez M.I."/>
            <person name="Avalos J."/>
            <person name="Benito E.P."/>
            <person name="Benoit I."/>
            <person name="Burger G."/>
            <person name="Camino L.P."/>
            <person name="Canovas D."/>
            <person name="Cerda-Olmedo E."/>
            <person name="Cheng J.-F."/>
            <person name="Dominguez A."/>
            <person name="Elias M."/>
            <person name="Eslava A.P."/>
            <person name="Glaser F."/>
            <person name="Grimwood J."/>
            <person name="Gutierrez G."/>
            <person name="Heitman J."/>
            <person name="Henrissat B."/>
            <person name="Iturriaga E.A."/>
            <person name="Lang B.F."/>
            <person name="Lavin J.L."/>
            <person name="Lee S."/>
            <person name="Li W."/>
            <person name="Lindquist E."/>
            <person name="Lopez-Garcia S."/>
            <person name="Luque E.M."/>
            <person name="Marcos A.T."/>
            <person name="Martin J."/>
            <person name="Mccluskey K."/>
            <person name="Medina H.R."/>
            <person name="Miralles-Duran A."/>
            <person name="Miyazaki A."/>
            <person name="Munoz-Torres E."/>
            <person name="Oguiza J.A."/>
            <person name="Ohm R."/>
            <person name="Olmedo M."/>
            <person name="Orejas M."/>
            <person name="Ortiz-Castellanos L."/>
            <person name="Pisabarro A.G."/>
            <person name="Rodriguez-Romero J."/>
            <person name="Ruiz-Herrera J."/>
            <person name="Ruiz-Vazquez R."/>
            <person name="Sanz C."/>
            <person name="Schackwitz W."/>
            <person name="Schmutz J."/>
            <person name="Shahriari M."/>
            <person name="Shelest E."/>
            <person name="Silva-Franco F."/>
            <person name="Soanes D."/>
            <person name="Syed K."/>
            <person name="Tagua V.G."/>
            <person name="Talbot N.J."/>
            <person name="Thon M."/>
            <person name="De Vries R.P."/>
            <person name="Wiebenga A."/>
            <person name="Yadav J.S."/>
            <person name="Braun E.L."/>
            <person name="Baker S."/>
            <person name="Garre V."/>
            <person name="Horwitz B."/>
            <person name="Torres-Martinez S."/>
            <person name="Idnurm A."/>
            <person name="Herrera-Estrella A."/>
            <person name="Gabaldon T."/>
            <person name="Grigoriev I.V."/>
        </authorList>
    </citation>
    <scope>NUCLEOTIDE SEQUENCE [LARGE SCALE GENOMIC DNA]</scope>
    <source>
        <strain evidence="15 16">CBS 277.49</strain>
    </source>
</reference>
<comment type="caution">
    <text evidence="15">The sequence shown here is derived from an EMBL/GenBank/DDBJ whole genome shotgun (WGS) entry which is preliminary data.</text>
</comment>
<feature type="domain" description="Glycosyltransferase 2-like" evidence="14">
    <location>
        <begin position="62"/>
        <end position="241"/>
    </location>
</feature>
<dbReference type="VEuPathDB" id="FungiDB:MUCCIDRAFT_180798"/>
<name>A0A168IWC9_MUCCL</name>
<keyword evidence="6 15" id="KW-0808">Transferase</keyword>
<keyword evidence="10 13" id="KW-1133">Transmembrane helix</keyword>
<sequence length="314" mass="35742">MALIQFLTVIATTAIASLIGFLLFCSPKPRDRTENEKYYRDATSKDRKLLPSIFDEPTLKLSCIVPAFDETKRLPTMLKETVEYLQEQRKKDAAYTYEMIIVDDGSRDNTVQVAMDFAETHPDVDIRILALDKNRGKGGAVTQGMLSARGELCLMVDADGATQFSDLGKLVEDMKRIEKDGRGVVVGSRSHLVTTEAVVKRSFIRNFLMRGFHTLVYVLGIRGIEDTQCGFKLFTRKSAQVIFPNMHVERWIFDIECLMIAQLEKMPISEVQVTWHEIDGSKVNLMMDSMKMAIDLLLIRLNYILGFWSVRKSH</sequence>
<comment type="similarity">
    <text evidence="3">Belongs to the glycosyltransferase 2 family.</text>
</comment>
<evidence type="ECO:0000256" key="4">
    <source>
        <dbReference type="ARBA" id="ARBA00012583"/>
    </source>
</evidence>
<evidence type="ECO:0000256" key="2">
    <source>
        <dbReference type="ARBA" id="ARBA00004922"/>
    </source>
</evidence>
<keyword evidence="11 13" id="KW-0472">Membrane</keyword>
<keyword evidence="8" id="KW-0256">Endoplasmic reticulum</keyword>
<keyword evidence="5" id="KW-0328">Glycosyltransferase</keyword>
<accession>A0A168IWC9</accession>
<dbReference type="AlphaFoldDB" id="A0A168IWC9"/>
<evidence type="ECO:0000256" key="8">
    <source>
        <dbReference type="ARBA" id="ARBA00022824"/>
    </source>
</evidence>
<organism evidence="15 16">
    <name type="scientific">Mucor lusitanicus CBS 277.49</name>
    <dbReference type="NCBI Taxonomy" id="747725"/>
    <lineage>
        <taxon>Eukaryota</taxon>
        <taxon>Fungi</taxon>
        <taxon>Fungi incertae sedis</taxon>
        <taxon>Mucoromycota</taxon>
        <taxon>Mucoromycotina</taxon>
        <taxon>Mucoromycetes</taxon>
        <taxon>Mucorales</taxon>
        <taxon>Mucorineae</taxon>
        <taxon>Mucoraceae</taxon>
        <taxon>Mucor</taxon>
    </lineage>
</organism>
<evidence type="ECO:0000259" key="14">
    <source>
        <dbReference type="Pfam" id="PF00535"/>
    </source>
</evidence>
<dbReference type="Gene3D" id="3.90.550.10">
    <property type="entry name" value="Spore Coat Polysaccharide Biosynthesis Protein SpsA, Chain A"/>
    <property type="match status" value="1"/>
</dbReference>
<dbReference type="CDD" id="cd04188">
    <property type="entry name" value="DPG_synthase"/>
    <property type="match status" value="1"/>
</dbReference>
<gene>
    <name evidence="15" type="ORF">MUCCIDRAFT_180798</name>
</gene>
<dbReference type="SUPFAM" id="SSF53448">
    <property type="entry name" value="Nucleotide-diphospho-sugar transferases"/>
    <property type="match status" value="1"/>
</dbReference>
<comment type="pathway">
    <text evidence="2">Protein modification; protein glycosylation.</text>
</comment>
<evidence type="ECO:0000256" key="12">
    <source>
        <dbReference type="ARBA" id="ARBA00045097"/>
    </source>
</evidence>
<proteinExistence type="inferred from homology"/>
<evidence type="ECO:0000256" key="5">
    <source>
        <dbReference type="ARBA" id="ARBA00022676"/>
    </source>
</evidence>
<evidence type="ECO:0000313" key="15">
    <source>
        <dbReference type="EMBL" id="OAD00441.1"/>
    </source>
</evidence>
<dbReference type="GO" id="GO:0005789">
    <property type="term" value="C:endoplasmic reticulum membrane"/>
    <property type="evidence" value="ECO:0007669"/>
    <property type="project" value="UniProtKB-SubCell"/>
</dbReference>
<evidence type="ECO:0000313" key="16">
    <source>
        <dbReference type="Proteomes" id="UP000077051"/>
    </source>
</evidence>
<dbReference type="GO" id="GO:0004581">
    <property type="term" value="F:dolichyl-phosphate beta-glucosyltransferase activity"/>
    <property type="evidence" value="ECO:0007669"/>
    <property type="project" value="UniProtKB-EC"/>
</dbReference>
<evidence type="ECO:0000256" key="9">
    <source>
        <dbReference type="ARBA" id="ARBA00022968"/>
    </source>
</evidence>
<dbReference type="EC" id="2.4.1.117" evidence="4"/>
<dbReference type="STRING" id="747725.A0A168IWC9"/>
<comment type="catalytic activity">
    <reaction evidence="12">
        <text>a di-trans,poly-cis-dolichyl phosphate + UDP-alpha-D-glucose = a di-trans,poly-cis-dolichyl beta-D-glucosyl phosphate + UDP</text>
        <dbReference type="Rhea" id="RHEA:15401"/>
        <dbReference type="Rhea" id="RHEA-COMP:19498"/>
        <dbReference type="Rhea" id="RHEA-COMP:19502"/>
        <dbReference type="ChEBI" id="CHEBI:57525"/>
        <dbReference type="ChEBI" id="CHEBI:57683"/>
        <dbReference type="ChEBI" id="CHEBI:58223"/>
        <dbReference type="ChEBI" id="CHEBI:58885"/>
        <dbReference type="EC" id="2.4.1.117"/>
    </reaction>
    <physiologicalReaction direction="left-to-right" evidence="12">
        <dbReference type="Rhea" id="RHEA:15402"/>
    </physiologicalReaction>
</comment>
<dbReference type="EMBL" id="AMYB01000007">
    <property type="protein sequence ID" value="OAD00441.1"/>
    <property type="molecule type" value="Genomic_DNA"/>
</dbReference>
<keyword evidence="16" id="KW-1185">Reference proteome</keyword>
<keyword evidence="9" id="KW-0735">Signal-anchor</keyword>
<dbReference type="InterPro" id="IPR035518">
    <property type="entry name" value="DPG_synthase"/>
</dbReference>
<evidence type="ECO:0000256" key="10">
    <source>
        <dbReference type="ARBA" id="ARBA00022989"/>
    </source>
</evidence>
<dbReference type="PANTHER" id="PTHR10859:SF91">
    <property type="entry name" value="DOLICHYL-PHOSPHATE BETA-GLUCOSYLTRANSFERASE"/>
    <property type="match status" value="1"/>
</dbReference>
<evidence type="ECO:0000256" key="13">
    <source>
        <dbReference type="SAM" id="Phobius"/>
    </source>
</evidence>
<evidence type="ECO:0000256" key="3">
    <source>
        <dbReference type="ARBA" id="ARBA00006739"/>
    </source>
</evidence>
<feature type="transmembrane region" description="Helical" evidence="13">
    <location>
        <begin position="6"/>
        <end position="25"/>
    </location>
</feature>